<evidence type="ECO:0000256" key="2">
    <source>
        <dbReference type="ARBA" id="ARBA00022490"/>
    </source>
</evidence>
<dbReference type="SUPFAM" id="SSF53335">
    <property type="entry name" value="S-adenosyl-L-methionine-dependent methyltransferases"/>
    <property type="match status" value="1"/>
</dbReference>
<dbReference type="InterPro" id="IPR049560">
    <property type="entry name" value="MeTrfase_RsmB-F_NOP2_cat"/>
</dbReference>
<evidence type="ECO:0000259" key="8">
    <source>
        <dbReference type="PROSITE" id="PS51686"/>
    </source>
</evidence>
<reference evidence="9 10" key="1">
    <citation type="submission" date="2014-02" db="EMBL/GenBank/DDBJ databases">
        <title>Draft genome sequence of Lysinibacillus manganicus DSM 26584T.</title>
        <authorList>
            <person name="Zhang F."/>
            <person name="Wang G."/>
            <person name="Zhang L."/>
        </authorList>
    </citation>
    <scope>NUCLEOTIDE SEQUENCE [LARGE SCALE GENOMIC DNA]</scope>
    <source>
        <strain evidence="9 10">DSM 26584</strain>
    </source>
</reference>
<keyword evidence="10" id="KW-1185">Reference proteome</keyword>
<dbReference type="GO" id="GO:0006396">
    <property type="term" value="P:RNA processing"/>
    <property type="evidence" value="ECO:0007669"/>
    <property type="project" value="InterPro"/>
</dbReference>
<organism evidence="9 10">
    <name type="scientific">Ureibacillus manganicus DSM 26584</name>
    <dbReference type="NCBI Taxonomy" id="1384049"/>
    <lineage>
        <taxon>Bacteria</taxon>
        <taxon>Bacillati</taxon>
        <taxon>Bacillota</taxon>
        <taxon>Bacilli</taxon>
        <taxon>Bacillales</taxon>
        <taxon>Caryophanaceae</taxon>
        <taxon>Ureibacillus</taxon>
    </lineage>
</organism>
<comment type="similarity">
    <text evidence="1 7">Belongs to the class I-like SAM-binding methyltransferase superfamily. RsmB/NOP family.</text>
</comment>
<accession>A0A0A3I622</accession>
<dbReference type="OrthoDB" id="9810297at2"/>
<dbReference type="Pfam" id="PF17126">
    <property type="entry name" value="RsmF_methylt_CI"/>
    <property type="match status" value="1"/>
</dbReference>
<evidence type="ECO:0000256" key="3">
    <source>
        <dbReference type="ARBA" id="ARBA00022603"/>
    </source>
</evidence>
<dbReference type="InterPro" id="IPR031340">
    <property type="entry name" value="RsmF_methylt_CI"/>
</dbReference>
<dbReference type="PRINTS" id="PR02008">
    <property type="entry name" value="RCMTFAMILY"/>
</dbReference>
<dbReference type="InterPro" id="IPR029063">
    <property type="entry name" value="SAM-dependent_MTases_sf"/>
</dbReference>
<dbReference type="eggNOG" id="COG3270">
    <property type="taxonomic scope" value="Bacteria"/>
</dbReference>
<evidence type="ECO:0000256" key="4">
    <source>
        <dbReference type="ARBA" id="ARBA00022679"/>
    </source>
</evidence>
<dbReference type="NCBIfam" id="TIGR00446">
    <property type="entry name" value="nop2p"/>
    <property type="match status" value="1"/>
</dbReference>
<dbReference type="InterPro" id="IPR031341">
    <property type="entry name" value="Methyltr_RsmF_N"/>
</dbReference>
<feature type="binding site" evidence="7">
    <location>
        <position position="178"/>
    </location>
    <ligand>
        <name>S-adenosyl-L-methionine</name>
        <dbReference type="ChEBI" id="CHEBI:59789"/>
    </ligand>
</feature>
<dbReference type="Proteomes" id="UP000030416">
    <property type="component" value="Unassembled WGS sequence"/>
</dbReference>
<evidence type="ECO:0000256" key="1">
    <source>
        <dbReference type="ARBA" id="ARBA00007494"/>
    </source>
</evidence>
<dbReference type="Gene3D" id="3.40.50.150">
    <property type="entry name" value="Vaccinia Virus protein VP39"/>
    <property type="match status" value="1"/>
</dbReference>
<evidence type="ECO:0000256" key="6">
    <source>
        <dbReference type="ARBA" id="ARBA00022884"/>
    </source>
</evidence>
<comment type="caution">
    <text evidence="9">The sequence shown here is derived from an EMBL/GenBank/DDBJ whole genome shotgun (WGS) entry which is preliminary data.</text>
</comment>
<dbReference type="PANTHER" id="PTHR22807:SF30">
    <property type="entry name" value="28S RRNA (CYTOSINE(4447)-C(5))-METHYLTRANSFERASE-RELATED"/>
    <property type="match status" value="1"/>
</dbReference>
<proteinExistence type="inferred from homology"/>
<dbReference type="STRING" id="1384049.CD29_02450"/>
<feature type="domain" description="SAM-dependent MTase RsmB/NOP-type" evidence="8">
    <location>
        <begin position="11"/>
        <end position="302"/>
    </location>
</feature>
<keyword evidence="4 7" id="KW-0808">Transferase</keyword>
<dbReference type="Pfam" id="PF01189">
    <property type="entry name" value="Methyltr_RsmB-F"/>
    <property type="match status" value="1"/>
</dbReference>
<dbReference type="GO" id="GO:0008757">
    <property type="term" value="F:S-adenosylmethionine-dependent methyltransferase activity"/>
    <property type="evidence" value="ECO:0007669"/>
    <property type="project" value="InterPro"/>
</dbReference>
<dbReference type="InterPro" id="IPR001678">
    <property type="entry name" value="MeTrfase_RsmB-F_NOP2_dom"/>
</dbReference>
<dbReference type="eggNOG" id="COG0144">
    <property type="taxonomic scope" value="Bacteria"/>
</dbReference>
<keyword evidence="2" id="KW-0963">Cytoplasm</keyword>
<dbReference type="InterPro" id="IPR011023">
    <property type="entry name" value="Nop2p"/>
</dbReference>
<keyword evidence="6 7" id="KW-0694">RNA-binding</keyword>
<dbReference type="Gene3D" id="3.30.70.1170">
    <property type="entry name" value="Sun protein, domain 3"/>
    <property type="match status" value="1"/>
</dbReference>
<dbReference type="CDD" id="cd02440">
    <property type="entry name" value="AdoMet_MTases"/>
    <property type="match status" value="1"/>
</dbReference>
<dbReference type="InterPro" id="IPR023267">
    <property type="entry name" value="RCMT"/>
</dbReference>
<dbReference type="InterPro" id="IPR027391">
    <property type="entry name" value="Nol1_Nop2_Fmu_2"/>
</dbReference>
<evidence type="ECO:0000256" key="5">
    <source>
        <dbReference type="ARBA" id="ARBA00022691"/>
    </source>
</evidence>
<evidence type="ECO:0000313" key="9">
    <source>
        <dbReference type="EMBL" id="KGR80236.1"/>
    </source>
</evidence>
<dbReference type="GO" id="GO:0001510">
    <property type="term" value="P:RNA methylation"/>
    <property type="evidence" value="ECO:0007669"/>
    <property type="project" value="InterPro"/>
</dbReference>
<keyword evidence="3 7" id="KW-0489">Methyltransferase</keyword>
<dbReference type="GO" id="GO:0008173">
    <property type="term" value="F:RNA methyltransferase activity"/>
    <property type="evidence" value="ECO:0007669"/>
    <property type="project" value="InterPro"/>
</dbReference>
<comment type="caution">
    <text evidence="7">Lacks conserved residue(s) required for the propagation of feature annotation.</text>
</comment>
<protein>
    <submittedName>
        <fullName evidence="9">RNA methyltransferase</fullName>
    </submittedName>
</protein>
<dbReference type="PROSITE" id="PS51686">
    <property type="entry name" value="SAM_MT_RSMB_NOP"/>
    <property type="match status" value="1"/>
</dbReference>
<dbReference type="RefSeq" id="WP_036182442.1">
    <property type="nucleotide sequence ID" value="NZ_AVDA01000002.1"/>
</dbReference>
<dbReference type="Pfam" id="PF13636">
    <property type="entry name" value="Methyltranf_PUA"/>
    <property type="match status" value="1"/>
</dbReference>
<feature type="binding site" evidence="7">
    <location>
        <position position="133"/>
    </location>
    <ligand>
        <name>S-adenosyl-L-methionine</name>
        <dbReference type="ChEBI" id="CHEBI:59789"/>
    </ligand>
</feature>
<dbReference type="GO" id="GO:0003723">
    <property type="term" value="F:RNA binding"/>
    <property type="evidence" value="ECO:0007669"/>
    <property type="project" value="UniProtKB-UniRule"/>
</dbReference>
<feature type="binding site" evidence="7">
    <location>
        <begin position="109"/>
        <end position="115"/>
    </location>
    <ligand>
        <name>S-adenosyl-L-methionine</name>
        <dbReference type="ChEBI" id="CHEBI:59789"/>
    </ligand>
</feature>
<dbReference type="AlphaFoldDB" id="A0A0A3I622"/>
<dbReference type="CDD" id="cd21147">
    <property type="entry name" value="RsmF_methylt_CTD1"/>
    <property type="match status" value="1"/>
</dbReference>
<dbReference type="PROSITE" id="PS01153">
    <property type="entry name" value="NOL1_NOP2_SUN"/>
    <property type="match status" value="1"/>
</dbReference>
<dbReference type="Pfam" id="PF17125">
    <property type="entry name" value="Methyltr_RsmF_N"/>
    <property type="match status" value="1"/>
</dbReference>
<dbReference type="InterPro" id="IPR018314">
    <property type="entry name" value="RsmB/NOL1/NOP2-like_CS"/>
</dbReference>
<gene>
    <name evidence="9" type="ORF">CD29_02450</name>
</gene>
<feature type="active site" description="Nucleophile" evidence="7">
    <location>
        <position position="231"/>
    </location>
</feature>
<evidence type="ECO:0000256" key="7">
    <source>
        <dbReference type="PROSITE-ProRule" id="PRU01023"/>
    </source>
</evidence>
<evidence type="ECO:0000313" key="10">
    <source>
        <dbReference type="Proteomes" id="UP000030416"/>
    </source>
</evidence>
<keyword evidence="5 7" id="KW-0949">S-adenosyl-L-methionine</keyword>
<dbReference type="PANTHER" id="PTHR22807">
    <property type="entry name" value="NOP2 YEAST -RELATED NOL1/NOP2/FMU SUN DOMAIN-CONTAINING"/>
    <property type="match status" value="1"/>
</dbReference>
<dbReference type="EMBL" id="JPVN01000002">
    <property type="protein sequence ID" value="KGR80236.1"/>
    <property type="molecule type" value="Genomic_DNA"/>
</dbReference>
<name>A0A0A3I622_9BACL</name>
<sequence length="463" mass="52450">MNLPEQFLTKMKQLLHEEYDVFIRSFGEEKSQALRVNNLKIETDDFLQKSPFCLEQIPWVETGFFFHGKDRPGKHPFHEAGLYYIQEPSAMVVGEFVDPKPGEKVLDLCAAPGGKTTHLASKMNGEGFLLSNEIQPARAKILSQNVERMGIKNAVVTNETPDRLAERFPSFFDRILVDAPCSGEGMFRKDEEAREHWSLGNVEICHVRQVNILKSAAAMLKPGGRLVYSTCTFSPEENEGTISSFLEQHPYFEIEEVQTYKDFSHGRKEWVTNSADDIEKSIRLWPHKMKGEGHFIAVLKKLEGDITPCLKQPQAKVDSIILKHYKEFAMQSLNIVPTGKFVSFNDQLYLLPDEMLSLEKLKVVRPGWHLGTCKKNRFEPSHALAVSLKSADAKKSWNLSVGSEEIISYLRGETIQASGEKGWYLIEVDGHSIGWGKLAGNCMKNHYPKGLRWMGNNILSKSS</sequence>
<dbReference type="Gene3D" id="2.30.130.60">
    <property type="match status" value="1"/>
</dbReference>